<dbReference type="InterPro" id="IPR027417">
    <property type="entry name" value="P-loop_NTPase"/>
</dbReference>
<dbReference type="SUPFAM" id="SSF52540">
    <property type="entry name" value="P-loop containing nucleoside triphosphate hydrolases"/>
    <property type="match status" value="1"/>
</dbReference>
<proteinExistence type="predicted"/>
<name>A0A0Z8GB97_STRSU</name>
<protein>
    <submittedName>
        <fullName evidence="1">Uncharacterized protein</fullName>
    </submittedName>
</protein>
<dbReference type="Proteomes" id="UP000073494">
    <property type="component" value="Unassembled WGS sequence"/>
</dbReference>
<accession>A0A0Z8GB97</accession>
<dbReference type="SUPFAM" id="SSF48452">
    <property type="entry name" value="TPR-like"/>
    <property type="match status" value="1"/>
</dbReference>
<sequence length="800" mass="94050">MINSKLWYTSDNKLLSVGEMNLDYFPHIEKIVSRVTDEINDSLFGNISDKIISIVGEKGYGKSTIISKIDEYYQNKSYSIFKINQNLMTFERFFEELNSKNWATKFSNTLSDSRLAVGIDLPIGELVKNLLSTFRKNHTFETESDEYYKSKFRILSKFLQKNEVIILIDDFDKQSNVVKQFFYRLFNYQSSSVFDNLTIIFTTTKSIKNSKTLHVEKLSFEDFQQIVNKQKIDDTQLKSIYSLINGNLHLVTIIQQMILGNNIKRFNIQKTLKEELLTKPNGENLYSVLRNISLIDRTNINKNLATNFLNQIQLESYLNDCINENLLIETTDYYSFASDYVLYALEEWEDTERYEYSVIILRCFDIIYPGNYQDRYLLASKLGLIEESEISQVLNNISDFKRLNISATKEDSLGEKIQEQYELIISAINYFISGNFEDVLKLIEKTSDFHPYLKLELLDIKFQTLYNQFIDIIRQKELLTEIELEINRLDAQEIHKEYLLKFLILKKNILLELSQLEKIDSVNKKIEEIIAQFPQNSYIYLLYYAQKLNSNMEYSVEIAEKSLQEAYDYFNTHKSQYPKHYIVATINYLSNLYLTLQYRAANRIAKQLLQELEDGIVPCYSFGNIMLINNISLLDFVNKGSINAEILENIHPNSLPDVDLIKSNFAVMYFLKGDLETSLPLIKEAYFSINRNTDVDSYYKYYIYNNYAFINLFLGNKDSALAIIEELLSSLPDSQSKNYFKKRNQLLSKQMKQLVIELEHRELDVIQYNSFLLKYYPEEIGIIWQHWGQLLLLSPLEIWE</sequence>
<dbReference type="EMBL" id="FIHD01000019">
    <property type="protein sequence ID" value="CYU95615.1"/>
    <property type="molecule type" value="Genomic_DNA"/>
</dbReference>
<dbReference type="InterPro" id="IPR011990">
    <property type="entry name" value="TPR-like_helical_dom_sf"/>
</dbReference>
<organism evidence="1 2">
    <name type="scientific">Streptococcus suis</name>
    <dbReference type="NCBI Taxonomy" id="1307"/>
    <lineage>
        <taxon>Bacteria</taxon>
        <taxon>Bacillati</taxon>
        <taxon>Bacillota</taxon>
        <taxon>Bacilli</taxon>
        <taxon>Lactobacillales</taxon>
        <taxon>Streptococcaceae</taxon>
        <taxon>Streptococcus</taxon>
    </lineage>
</organism>
<evidence type="ECO:0000313" key="1">
    <source>
        <dbReference type="EMBL" id="CYU95615.1"/>
    </source>
</evidence>
<dbReference type="AlphaFoldDB" id="A0A0Z8GB97"/>
<gene>
    <name evidence="1" type="ORF">ERS132416_01224</name>
</gene>
<reference evidence="1 2" key="1">
    <citation type="submission" date="2016-02" db="EMBL/GenBank/DDBJ databases">
        <authorList>
            <consortium name="Pathogen Informatics"/>
        </authorList>
    </citation>
    <scope>NUCLEOTIDE SEQUENCE [LARGE SCALE GENOMIC DNA]</scope>
    <source>
        <strain evidence="1 2">LSS54</strain>
    </source>
</reference>
<evidence type="ECO:0000313" key="2">
    <source>
        <dbReference type="Proteomes" id="UP000073494"/>
    </source>
</evidence>
<dbReference type="Gene3D" id="3.40.50.300">
    <property type="entry name" value="P-loop containing nucleotide triphosphate hydrolases"/>
    <property type="match status" value="1"/>
</dbReference>